<evidence type="ECO:0000313" key="28">
    <source>
        <dbReference type="Proteomes" id="UP000512182"/>
    </source>
</evidence>
<evidence type="ECO:0000313" key="8">
    <source>
        <dbReference type="EMBL" id="MBL6234925.1"/>
    </source>
</evidence>
<dbReference type="EMBL" id="JAETYZ010000014">
    <property type="protein sequence ID" value="MBL6234925.1"/>
    <property type="molecule type" value="Genomic_DNA"/>
</dbReference>
<dbReference type="Proteomes" id="UP000509796">
    <property type="component" value="Chromosome"/>
</dbReference>
<dbReference type="EMBL" id="CP057975">
    <property type="protein sequence ID" value="QMP43403.1"/>
    <property type="molecule type" value="Genomic_DNA"/>
</dbReference>
<dbReference type="EMBL" id="AP023197">
    <property type="protein sequence ID" value="BCG36442.1"/>
    <property type="molecule type" value="Genomic_DNA"/>
</dbReference>
<reference evidence="28 29" key="6">
    <citation type="submission" date="2020-06" db="EMBL/GenBank/DDBJ databases">
        <title>REHAB project genomes.</title>
        <authorList>
            <person name="Shaw L.P."/>
        </authorList>
    </citation>
    <scope>NUCLEOTIDE SEQUENCE [LARGE SCALE GENOMIC DNA]</scope>
    <source>
        <strain evidence="19 29">RHB07-C04</strain>
        <strain evidence="18 30">RHB10-C12</strain>
        <strain evidence="17 28">RHBSTW-00177</strain>
        <strain evidence="6">RHBSTW-00474</strain>
    </source>
</reference>
<dbReference type="EMBL" id="CP146670">
    <property type="protein sequence ID" value="WWX69861.1"/>
    <property type="molecule type" value="Genomic_DNA"/>
</dbReference>
<dbReference type="EMBL" id="JACCJF010000001">
    <property type="protein sequence ID" value="MBZ4691913.1"/>
    <property type="molecule type" value="Genomic_DNA"/>
</dbReference>
<reference evidence="4 32" key="3">
    <citation type="submission" date="2020-05" db="EMBL/GenBank/DDBJ databases">
        <title>Epidemiological investigations into extended-spectrum beta-lactam resistant Escherichia coli ST457 carried by Australian Silver gulls identified clonal lineages that cause ExPEC disease.</title>
        <authorList>
            <person name="Nesporova K."/>
            <person name="Wyrsch E.R."/>
            <person name="Valcek A."/>
            <person name="Bitar I."/>
            <person name="Chaw K."/>
            <person name="Harris P."/>
            <person name="Hrabak J."/>
            <person name="Djordjevic S.P."/>
            <person name="Dolejska M."/>
        </authorList>
    </citation>
    <scope>NUCLEOTIDE SEQUENCE [LARGE SCALE GENOMIC DNA]</scope>
    <source>
        <strain evidence="4 32">CE1966</strain>
    </source>
</reference>
<dbReference type="EMBL" id="CP056794">
    <property type="protein sequence ID" value="QLY96689.1"/>
    <property type="molecule type" value="Genomic_DNA"/>
</dbReference>
<reference evidence="16" key="1">
    <citation type="journal article" date="2020" name="Int. J. Antimicrob. Agents">
        <title>Identification and characterisation of fosfomycin resistance in Escherichia coli urinary tract infection isolates from Australia.</title>
        <authorList>
            <person name="Mowlaboccus S."/>
            <person name="Daley D."/>
            <person name="Pang S."/>
            <person name="Gottlieb T."/>
            <person name="Merlino J."/>
            <person name="Nimmo G.R."/>
            <person name="George N."/>
            <person name="Korman T.M."/>
            <person name="Streitberg R."/>
            <person name="Robson J."/>
            <person name="Peachey G."/>
            <person name="Collignon P."/>
            <person name="Bradbury S."/>
            <person name="Colombi E."/>
            <person name="Ramsay J.P."/>
            <person name="Rogers B.A."/>
            <person name="Coombs G.W."/>
        </authorList>
    </citation>
    <scope>NUCLEOTIDE SEQUENCE</scope>
    <source>
        <strain evidence="16">EC2</strain>
    </source>
</reference>
<evidence type="ECO:0000313" key="16">
    <source>
        <dbReference type="EMBL" id="QLG57018.1"/>
    </source>
</evidence>
<dbReference type="Proteomes" id="UP001271591">
    <property type="component" value="Unassembled WGS sequence"/>
</dbReference>
<dbReference type="EMBL" id="CP070393">
    <property type="protein sequence ID" value="QRZ95646.1"/>
    <property type="molecule type" value="Genomic_DNA"/>
</dbReference>
<dbReference type="Proteomes" id="UP001383096">
    <property type="component" value="Chromosome"/>
</dbReference>
<dbReference type="EMBL" id="CP063369">
    <property type="protein sequence ID" value="QOY31720.1"/>
    <property type="molecule type" value="Genomic_DNA"/>
</dbReference>
<dbReference type="Proteomes" id="UP000225264">
    <property type="component" value="Unassembled WGS sequence"/>
</dbReference>
<dbReference type="GeneID" id="93779397"/>
<dbReference type="EMBL" id="JAWPMK010000001">
    <property type="protein sequence ID" value="MDW9348898.1"/>
    <property type="molecule type" value="Genomic_DNA"/>
</dbReference>
<reference evidence="13" key="18">
    <citation type="submission" date="2023-10" db="EMBL/GenBank/DDBJ databases">
        <title>Draft Genome Sequence of a Shiga toxin-producing Escherichia coli strain from deer meat showing an IS-element integration in the B-subunit of the Shiga toxin Stx2b gene.</title>
        <authorList>
            <person name="Projahn M."/>
            <person name="Borowiak M."/>
        </authorList>
    </citation>
    <scope>NUCLEOTIDE SEQUENCE</scope>
    <source>
        <strain evidence="13">BfR-EC-18960</strain>
    </source>
</reference>
<evidence type="ECO:0000313" key="20">
    <source>
        <dbReference type="EMBL" id="QOY31720.1"/>
    </source>
</evidence>
<sequence>MVIEYWLSNNAGGSVTANGIAGKVTIRQLAIFKNYIKCHSIWFLGVSLG</sequence>
<reference evidence="5 33" key="9">
    <citation type="submission" date="2020-07" db="EMBL/GenBank/DDBJ databases">
        <title>Analysis of Genomes of Bacterial Isolates from Lameness Outbreaks in Broilers.</title>
        <authorList>
            <person name="Ekesi N.S."/>
            <person name="Alrubaye A."/>
            <person name="Rhoads D."/>
        </authorList>
    </citation>
    <scope>NUCLEOTIDE SEQUENCE [LARGE SCALE GENOMIC DNA]</scope>
    <source>
        <strain evidence="5 33">1409</strain>
    </source>
</reference>
<dbReference type="AlphaFoldDB" id="A0A5E8GHR0"/>
<reference evidence="10" key="14">
    <citation type="submission" date="2022-08" db="EMBL/GenBank/DDBJ databases">
        <title>Genome sequencing of human pathogens.</title>
        <authorList>
            <person name="Cao X."/>
        </authorList>
    </citation>
    <scope>NUCLEOTIDE SEQUENCE</scope>
    <source>
        <strain evidence="10">EC16126</strain>
    </source>
</reference>
<dbReference type="EMBL" id="JASMQD010000001">
    <property type="protein sequence ID" value="MDK2694008.1"/>
    <property type="molecule type" value="Genomic_DNA"/>
</dbReference>
<evidence type="ECO:0000313" key="5">
    <source>
        <dbReference type="EMBL" id="MBA6241733.1"/>
    </source>
</evidence>
<evidence type="ECO:0000313" key="14">
    <source>
        <dbReference type="EMBL" id="NYP86336.1"/>
    </source>
</evidence>
<protein>
    <submittedName>
        <fullName evidence="5">Uncharacterized protein</fullName>
    </submittedName>
</protein>
<dbReference type="Proteomes" id="UP001223829">
    <property type="component" value="Unassembled WGS sequence"/>
</dbReference>
<dbReference type="EMBL" id="JANWOR010000888">
    <property type="protein sequence ID" value="MDA4181682.1"/>
    <property type="molecule type" value="Genomic_DNA"/>
</dbReference>
<evidence type="ECO:0000313" key="35">
    <source>
        <dbReference type="Proteomes" id="UP000615017"/>
    </source>
</evidence>
<dbReference type="EMBL" id="JABUPJ010000010">
    <property type="protein sequence ID" value="NYQ39060.1"/>
    <property type="molecule type" value="Genomic_DNA"/>
</dbReference>
<proteinExistence type="predicted"/>
<reference evidence="9 25" key="4">
    <citation type="submission" date="2020-06" db="EMBL/GenBank/DDBJ databases">
        <title>Genomic analysis of Escherichia coli Ec98 resistant to antibiotic.</title>
        <authorList>
            <person name="Campos L."/>
        </authorList>
    </citation>
    <scope>NUCLEOTIDE SEQUENCE [LARGE SCALE GENOMIC DNA]</scope>
    <source>
        <strain evidence="9 25">UFU_EC98</strain>
    </source>
</reference>
<evidence type="ECO:0000313" key="26">
    <source>
        <dbReference type="Proteomes" id="UP000509260"/>
    </source>
</evidence>
<evidence type="ECO:0000313" key="9">
    <source>
        <dbReference type="EMBL" id="MBZ4691913.1"/>
    </source>
</evidence>
<dbReference type="RefSeq" id="WP_162829205.1">
    <property type="nucleotide sequence ID" value="NZ_AP017617.1"/>
</dbReference>
<evidence type="ECO:0000313" key="3">
    <source>
        <dbReference type="EMBL" id="EMM9720460.1"/>
    </source>
</evidence>
<dbReference type="EMBL" id="JABFNF010000034">
    <property type="protein sequence ID" value="MBA1889186.1"/>
    <property type="molecule type" value="Genomic_DNA"/>
</dbReference>
<dbReference type="Proteomes" id="UP000540485">
    <property type="component" value="Unassembled WGS sequence"/>
</dbReference>
<evidence type="ECO:0000313" key="21">
    <source>
        <dbReference type="EMBL" id="QPR05838.1"/>
    </source>
</evidence>
<dbReference type="Proteomes" id="UP000581425">
    <property type="component" value="Unassembled WGS sequence"/>
</dbReference>
<evidence type="ECO:0000313" key="17">
    <source>
        <dbReference type="EMBL" id="QLY96689.1"/>
    </source>
</evidence>
<dbReference type="Proteomes" id="UP001179946">
    <property type="component" value="Chromosome"/>
</dbReference>
<name>A0A5E8GHR0_ECOLX</name>
<dbReference type="EMBL" id="CP058571">
    <property type="protein sequence ID" value="QLG57018.1"/>
    <property type="molecule type" value="Genomic_DNA"/>
</dbReference>
<reference evidence="7 35" key="12">
    <citation type="submission" date="2021-01" db="EMBL/GenBank/DDBJ databases">
        <title>Genomes of Escherichia coli STEC strains from raw meat-based diets for companion animals.</title>
        <authorList>
            <person name="Stevens M.J.A."/>
            <person name="Stephan R."/>
        </authorList>
    </citation>
    <scope>NUCLEOTIDE SEQUENCE [LARGE SCALE GENOMIC DNA]</scope>
    <source>
        <strain evidence="7">ATC7-7</strain>
        <strain evidence="8 35">LSC1-58</strain>
    </source>
</reference>
<dbReference type="Proteomes" id="UP000509260">
    <property type="component" value="Chromosome"/>
</dbReference>
<evidence type="ECO:0000313" key="2">
    <source>
        <dbReference type="EMBL" id="EMM0026383.1"/>
    </source>
</evidence>
<accession>A0A5E8GHR0</accession>
<dbReference type="EMBL" id="JABXPW010000002">
    <property type="protein sequence ID" value="MBA7718896.1"/>
    <property type="molecule type" value="Genomic_DNA"/>
</dbReference>
<dbReference type="EMBL" id="ABLFQU030000028">
    <property type="protein sequence ID" value="EMM0026383.1"/>
    <property type="molecule type" value="Genomic_DNA"/>
</dbReference>
<reference evidence="20 33" key="10">
    <citation type="submission" date="2020-10" db="EMBL/GenBank/DDBJ databases">
        <title>Analysis of Genomes of Bacterial Isolates from Lameness Outbreaks in Broilers.</title>
        <authorList>
            <person name="Rhoads D."/>
            <person name="Ekesi N.S."/>
        </authorList>
    </citation>
    <scope>NUCLEOTIDE SEQUENCE [LARGE SCALE GENOMIC DNA]</scope>
    <source>
        <strain evidence="20 33">1409</strain>
    </source>
</reference>
<reference evidence="24" key="20">
    <citation type="submission" date="2024-03" db="EMBL/GenBank/DDBJ databases">
        <title>Epithelial relay of microbial signals coordinates intestinal macrophage supported barrier repair.</title>
        <authorList>
            <person name="Tsai M.T."/>
        </authorList>
    </citation>
    <scope>NUCLEOTIDE SEQUENCE</scope>
    <source>
        <strain evidence="24">MS 21-1</strain>
    </source>
</reference>
<evidence type="ECO:0000313" key="34">
    <source>
        <dbReference type="Proteomes" id="UP000594864"/>
    </source>
</evidence>
<dbReference type="Proteomes" id="UP000523197">
    <property type="component" value="Unassembled WGS sequence"/>
</dbReference>
<evidence type="ECO:0000313" key="19">
    <source>
        <dbReference type="EMBL" id="QMP43403.1"/>
    </source>
</evidence>
<dbReference type="EMBL" id="CP057906">
    <property type="protein sequence ID" value="QMO38834.1"/>
    <property type="molecule type" value="Genomic_DNA"/>
</dbReference>
<evidence type="ECO:0000313" key="33">
    <source>
        <dbReference type="Proteomes" id="UP000581425"/>
    </source>
</evidence>
<reference evidence="2" key="19">
    <citation type="submission" date="2024-02" db="EMBL/GenBank/DDBJ databases">
        <authorList>
            <consortium name="Clinical and Environmental Microbiology Branch: Whole genome sequencing antimicrobial resistance pathogens in the healthcare setting"/>
        </authorList>
    </citation>
    <scope>NUCLEOTIDE SEQUENCE</scope>
    <source>
        <strain evidence="2">2023CK-00345</strain>
        <strain evidence="3">2023QG-00028</strain>
    </source>
</reference>
<dbReference type="EMBL" id="ABKSHZ030000001">
    <property type="protein sequence ID" value="EMM9720460.1"/>
    <property type="molecule type" value="Genomic_DNA"/>
</dbReference>
<reference evidence="1 26" key="7">
    <citation type="submission" date="2020-06" db="EMBL/GenBank/DDBJ databases">
        <title>Whole-genome sequencing of blaNDM-5 positive Escherichia coli isolated from a Japanese patient with no history of travel abroad.</title>
        <authorList>
            <person name="Ito Y."/>
            <person name="Aoki K."/>
            <person name="Nakayama N."/>
            <person name="Ohtsuka M."/>
            <person name="Ota M."/>
            <person name="Kaneko N."/>
            <person name="Yoshida M."/>
            <person name="Ishii Y."/>
            <person name="Tateda K."/>
            <person name="Matsuse H."/>
        </authorList>
    </citation>
    <scope>NUCLEOTIDE SEQUENCE [LARGE SCALE GENOMIC DNA]</scope>
    <source>
        <strain evidence="1 26">TUM18780</strain>
    </source>
</reference>
<reference evidence="14 31" key="2">
    <citation type="journal article" date="2020" name="J. Appl. Microbiol.">
        <title>Genetic characterization of Shigatoxigenic and enteropathogenic Escherichia coli O80:H2 from diarrheic and septicemic calves and relatedness to human Shigatoxigenic E. coli O80:H2.</title>
        <authorList>
            <person name="Habets A."/>
            <person name="Crombe F."/>
            <person name="Nakamura K."/>
            <person name="Guerin V."/>
            <person name="De Rauw K."/>
            <person name="Pierard D."/>
            <person name="Saulmont M."/>
            <person name="Hayashi T."/>
            <person name="Mainil J.G."/>
            <person name="Thiry D."/>
        </authorList>
    </citation>
    <scope>NUCLEOTIDE SEQUENCE [LARGE SCALE GENOMIC DNA]</scope>
    <source>
        <strain evidence="15">EH3306</strain>
        <strain evidence="14 31">EH3307</strain>
    </source>
</reference>
<dbReference type="Proteomes" id="UP000615017">
    <property type="component" value="Unassembled WGS sequence"/>
</dbReference>
<dbReference type="Proteomes" id="UP000517067">
    <property type="component" value="Unassembled WGS sequence"/>
</dbReference>
<dbReference type="Proteomes" id="UP000663166">
    <property type="component" value="Chromosome"/>
</dbReference>
<evidence type="ECO:0000313" key="10">
    <source>
        <dbReference type="EMBL" id="MDA4181682.1"/>
    </source>
</evidence>
<evidence type="ECO:0000313" key="11">
    <source>
        <dbReference type="EMBL" id="MDK2694008.1"/>
    </source>
</evidence>
<evidence type="ECO:0000313" key="4">
    <source>
        <dbReference type="EMBL" id="MBA1889186.1"/>
    </source>
</evidence>
<gene>
    <name evidence="9" type="ORF">CQ842_02485</name>
    <name evidence="20" type="ORF">FOI11_002615</name>
    <name evidence="5" type="ORF">FOI11_17430</name>
    <name evidence="15" type="ORF">G4A38_10615</name>
    <name evidence="14" type="ORF">G4A47_14140</name>
    <name evidence="4" type="ORF">HLX92_23795</name>
    <name evidence="17" type="ORF">HV109_08530</name>
    <name evidence="6" type="ORF">HV209_09855</name>
    <name evidence="19" type="ORF">HVW04_00305</name>
    <name evidence="18" type="ORF">HVW43_00290</name>
    <name evidence="16" type="ORF">HX136_09025</name>
    <name evidence="21" type="ORF">I6H02_05255</name>
    <name evidence="8" type="ORF">JNA65_13455</name>
    <name evidence="7" type="ORF">JNA68_18830</name>
    <name evidence="22" type="ORF">JNP96_17385</name>
    <name evidence="10" type="ORF">NY836_30955</name>
    <name evidence="2" type="ORF">P6223_002998</name>
    <name evidence="3" type="ORF">PWL68_000479</name>
    <name evidence="12" type="ORF">Q2V20_02785</name>
    <name evidence="23" type="ORF">QDW62_09420</name>
    <name evidence="11" type="ORF">QO046_06260</name>
    <name evidence="13" type="ORF">R8G00_04415</name>
    <name evidence="1" type="ORF">TUM18780_16040</name>
    <name evidence="24" type="ORF">V9Z47_17250</name>
</gene>
<dbReference type="Proteomes" id="UP000514754">
    <property type="component" value="Chromosome"/>
</dbReference>
<reference evidence="21 34" key="11">
    <citation type="submission" date="2020-12" db="EMBL/GenBank/DDBJ databases">
        <title>FDA dAtabase for Regulatory Grade micrObial Sequences (FDA-ARGOS): Supporting development and validation of Infectious Disease Dx tests.</title>
        <authorList>
            <person name="Sproer C."/>
            <person name="Gronow S."/>
            <person name="Severitt S."/>
            <person name="Schroder I."/>
            <person name="Tallon L."/>
            <person name="Sadzewicz L."/>
            <person name="Zhao X."/>
            <person name="Boylan J."/>
            <person name="Ott S."/>
            <person name="Bowen H."/>
            <person name="Vavikolanu K."/>
            <person name="Mehta A."/>
            <person name="Aluvathingal J."/>
            <person name="Nadendla S."/>
            <person name="Lowell S."/>
            <person name="Myers T."/>
            <person name="Yan Y."/>
            <person name="Sichtig H."/>
        </authorList>
    </citation>
    <scope>NUCLEOTIDE SEQUENCE [LARGE SCALE GENOMIC DNA]</scope>
    <source>
        <strain evidence="21 34">FDAARGOS_945</strain>
    </source>
</reference>
<dbReference type="EMBL" id="JACGTG010000001">
    <property type="protein sequence ID" value="MBA6241733.1"/>
    <property type="molecule type" value="Genomic_DNA"/>
</dbReference>
<evidence type="ECO:0000313" key="29">
    <source>
        <dbReference type="Proteomes" id="UP000514715"/>
    </source>
</evidence>
<dbReference type="Proteomes" id="UP000514715">
    <property type="component" value="Chromosome"/>
</dbReference>
<dbReference type="Proteomes" id="UP001211064">
    <property type="component" value="Unassembled WGS sequence"/>
</dbReference>
<dbReference type="EMBL" id="JABUPU010000018">
    <property type="protein sequence ID" value="NYP86336.1"/>
    <property type="molecule type" value="Genomic_DNA"/>
</dbReference>
<reference evidence="27" key="5">
    <citation type="submission" date="2020-06" db="EMBL/GenBank/DDBJ databases">
        <title>Identification and Characterisation of Fosfomycin Resistance in Escherichia coli Urinary Tract Infection Isolates from Australia.</title>
        <authorList>
            <person name="Mowlaboccus S."/>
            <person name="Daley D."/>
            <person name="Pang S."/>
            <person name="Gottlieb T."/>
            <person name="Nimmo G.R."/>
            <person name="George N."/>
            <person name="Korman T.M."/>
            <person name="Strietberg R."/>
            <person name="Robson J."/>
            <person name="Peachey G."/>
            <person name="Collignon P."/>
            <person name="Bradbury S."/>
            <person name="Colombi E."/>
            <person name="Ramsay J.P."/>
            <person name="Rogers B.A."/>
            <person name="Coombs G.W."/>
        </authorList>
    </citation>
    <scope>NUCLEOTIDE SEQUENCE [LARGE SCALE GENOMIC DNA]</scope>
    <source>
        <strain evidence="27">EC2</strain>
    </source>
</reference>
<evidence type="ECO:0000313" key="27">
    <source>
        <dbReference type="Proteomes" id="UP000509796"/>
    </source>
</evidence>
<dbReference type="Proteomes" id="UP000594864">
    <property type="component" value="Chromosome"/>
</dbReference>
<evidence type="ECO:0000313" key="32">
    <source>
        <dbReference type="Proteomes" id="UP000523197"/>
    </source>
</evidence>
<dbReference type="EMBL" id="CP122634">
    <property type="protein sequence ID" value="WHI03722.1"/>
    <property type="molecule type" value="Genomic_DNA"/>
</dbReference>
<evidence type="ECO:0000313" key="18">
    <source>
        <dbReference type="EMBL" id="QMO38834.1"/>
    </source>
</evidence>
<evidence type="ECO:0000313" key="24">
    <source>
        <dbReference type="EMBL" id="WWX69861.1"/>
    </source>
</evidence>
<evidence type="ECO:0000313" key="6">
    <source>
        <dbReference type="EMBL" id="MBA7718896.1"/>
    </source>
</evidence>
<reference evidence="12" key="17">
    <citation type="submission" date="2023-07" db="EMBL/GenBank/DDBJ databases">
        <title>High risk of intestinal colonization with ESBL-producing Escherichia coli among soldiers of military contingents in specific geographic regions.</title>
        <authorList>
            <person name="Literacka E."/>
        </authorList>
    </citation>
    <scope>NUCLEOTIDE SEQUENCE</scope>
    <source>
        <strain evidence="12">66</strain>
    </source>
</reference>
<dbReference type="Proteomes" id="UP001173661">
    <property type="component" value="Unassembled WGS sequence"/>
</dbReference>
<reference evidence="22" key="13">
    <citation type="submission" date="2021-02" db="EMBL/GenBank/DDBJ databases">
        <title>Co-localization of colistin and carbapenem -resistance genes on a novel transferable IncHI2 plasmid in Escherichia coli from chicken-origin.</title>
        <authorList>
            <person name="Hoffmann M."/>
            <person name="Balkey M."/>
            <person name="Ronco T."/>
            <person name="Hendriksen R.S."/>
        </authorList>
    </citation>
    <scope>NUCLEOTIDE SEQUENCE</scope>
    <source>
        <strain evidence="22">CFSAN083829</strain>
    </source>
</reference>
<dbReference type="Proteomes" id="UP000622722">
    <property type="component" value="Unassembled WGS sequence"/>
</dbReference>
<evidence type="ECO:0000313" key="25">
    <source>
        <dbReference type="Proteomes" id="UP000225264"/>
    </source>
</evidence>
<evidence type="ECO:0000313" key="30">
    <source>
        <dbReference type="Proteomes" id="UP000514754"/>
    </source>
</evidence>
<reference evidence="16" key="8">
    <citation type="submission" date="2020-06" db="EMBL/GenBank/DDBJ databases">
        <authorList>
            <person name="Ramsay J.P."/>
            <person name="Colombi E."/>
            <person name="Mowlaboccus S."/>
        </authorList>
    </citation>
    <scope>NUCLEOTIDE SEQUENCE</scope>
    <source>
        <strain evidence="16">EC2</strain>
    </source>
</reference>
<evidence type="ECO:0000313" key="22">
    <source>
        <dbReference type="EMBL" id="QRZ95646.1"/>
    </source>
</evidence>
<dbReference type="Proteomes" id="UP000512182">
    <property type="component" value="Chromosome"/>
</dbReference>
<reference evidence="23" key="15">
    <citation type="journal article" date="2023" name="Front. Microbiol.">
        <title>Virotyping and genetic antimicrobial susceptibility testing of porcine ETEC/STEC strains and associated plasmid types.</title>
        <authorList>
            <person name="Vereecke N."/>
            <person name="Van Hoorde S."/>
            <person name="Sperling D."/>
            <person name="Theuns S."/>
            <person name="Devriendt B."/>
            <person name="Cox E."/>
        </authorList>
    </citation>
    <scope>NUCLEOTIDE SEQUENCE</scope>
    <source>
        <strain evidence="23">ETEC4085</strain>
    </source>
</reference>
<evidence type="ECO:0000313" key="31">
    <source>
        <dbReference type="Proteomes" id="UP000517067"/>
    </source>
</evidence>
<dbReference type="EMBL" id="JAETYU010000025">
    <property type="protein sequence ID" value="MBL6205234.1"/>
    <property type="molecule type" value="Genomic_DNA"/>
</dbReference>
<evidence type="ECO:0000313" key="23">
    <source>
        <dbReference type="EMBL" id="WHI03722.1"/>
    </source>
</evidence>
<dbReference type="EMBL" id="JAUKXU010000002">
    <property type="protein sequence ID" value="MDO2573097.1"/>
    <property type="molecule type" value="Genomic_DNA"/>
</dbReference>
<dbReference type="Proteomes" id="UP000581425">
    <property type="component" value="Chromosome"/>
</dbReference>
<organism evidence="5 33">
    <name type="scientific">Escherichia coli</name>
    <dbReference type="NCBI Taxonomy" id="562"/>
    <lineage>
        <taxon>Bacteria</taxon>
        <taxon>Pseudomonadati</taxon>
        <taxon>Pseudomonadota</taxon>
        <taxon>Gammaproteobacteria</taxon>
        <taxon>Enterobacterales</taxon>
        <taxon>Enterobacteriaceae</taxon>
        <taxon>Escherichia</taxon>
    </lineage>
</organism>
<reference evidence="11" key="16">
    <citation type="submission" date="2023-05" db="EMBL/GenBank/DDBJ databases">
        <title>Efficient inhibition of multidrug-resistant Escherichia coli by a new antibiotic combination.</title>
        <authorList>
            <person name="Lin T."/>
        </authorList>
    </citation>
    <scope>NUCLEOTIDE SEQUENCE</scope>
    <source>
        <strain evidence="11">YmmD45</strain>
    </source>
</reference>
<evidence type="ECO:0000313" key="1">
    <source>
        <dbReference type="EMBL" id="BCG36442.1"/>
    </source>
</evidence>
<evidence type="ECO:0000313" key="12">
    <source>
        <dbReference type="EMBL" id="MDO2573097.1"/>
    </source>
</evidence>
<evidence type="ECO:0000313" key="7">
    <source>
        <dbReference type="EMBL" id="MBL6205234.1"/>
    </source>
</evidence>
<evidence type="ECO:0000313" key="13">
    <source>
        <dbReference type="EMBL" id="MDW9348898.1"/>
    </source>
</evidence>
<evidence type="ECO:0000313" key="15">
    <source>
        <dbReference type="EMBL" id="NYQ39060.1"/>
    </source>
</evidence>
<dbReference type="Proteomes" id="UP000655659">
    <property type="component" value="Unassembled WGS sequence"/>
</dbReference>
<dbReference type="EMBL" id="CP065611">
    <property type="protein sequence ID" value="QPR05838.1"/>
    <property type="molecule type" value="Genomic_DNA"/>
</dbReference>